<reference evidence="1 2" key="1">
    <citation type="journal article" date="2006" name="Nature">
        <title>Global trends of whole-genome duplications revealed by the ciliate Paramecium tetraurelia.</title>
        <authorList>
            <consortium name="Genoscope"/>
            <person name="Aury J.-M."/>
            <person name="Jaillon O."/>
            <person name="Duret L."/>
            <person name="Noel B."/>
            <person name="Jubin C."/>
            <person name="Porcel B.M."/>
            <person name="Segurens B."/>
            <person name="Daubin V."/>
            <person name="Anthouard V."/>
            <person name="Aiach N."/>
            <person name="Arnaiz O."/>
            <person name="Billaut A."/>
            <person name="Beisson J."/>
            <person name="Blanc I."/>
            <person name="Bouhouche K."/>
            <person name="Camara F."/>
            <person name="Duharcourt S."/>
            <person name="Guigo R."/>
            <person name="Gogendeau D."/>
            <person name="Katinka M."/>
            <person name="Keller A.-M."/>
            <person name="Kissmehl R."/>
            <person name="Klotz C."/>
            <person name="Koll F."/>
            <person name="Le Moue A."/>
            <person name="Lepere C."/>
            <person name="Malinsky S."/>
            <person name="Nowacki M."/>
            <person name="Nowak J.K."/>
            <person name="Plattner H."/>
            <person name="Poulain J."/>
            <person name="Ruiz F."/>
            <person name="Serrano V."/>
            <person name="Zagulski M."/>
            <person name="Dessen P."/>
            <person name="Betermier M."/>
            <person name="Weissenbach J."/>
            <person name="Scarpelli C."/>
            <person name="Schachter V."/>
            <person name="Sperling L."/>
            <person name="Meyer E."/>
            <person name="Cohen J."/>
            <person name="Wincker P."/>
        </authorList>
    </citation>
    <scope>NUCLEOTIDE SEQUENCE [LARGE SCALE GENOMIC DNA]</scope>
    <source>
        <strain evidence="1 2">Stock d4-2</strain>
    </source>
</reference>
<evidence type="ECO:0000313" key="1">
    <source>
        <dbReference type="EMBL" id="CAK92676.1"/>
    </source>
</evidence>
<dbReference type="InParanoid" id="A0EBK9"/>
<organism evidence="1 2">
    <name type="scientific">Paramecium tetraurelia</name>
    <dbReference type="NCBI Taxonomy" id="5888"/>
    <lineage>
        <taxon>Eukaryota</taxon>
        <taxon>Sar</taxon>
        <taxon>Alveolata</taxon>
        <taxon>Ciliophora</taxon>
        <taxon>Intramacronucleata</taxon>
        <taxon>Oligohymenophorea</taxon>
        <taxon>Peniculida</taxon>
        <taxon>Parameciidae</taxon>
        <taxon>Paramecium</taxon>
    </lineage>
</organism>
<dbReference type="RefSeq" id="XP_001460073.1">
    <property type="nucleotide sequence ID" value="XM_001460036.1"/>
</dbReference>
<name>A0EBK9_PARTE</name>
<dbReference type="EMBL" id="CT868669">
    <property type="protein sequence ID" value="CAK92676.1"/>
    <property type="molecule type" value="Genomic_DNA"/>
</dbReference>
<keyword evidence="2" id="KW-1185">Reference proteome</keyword>
<dbReference type="GeneID" id="5045858"/>
<evidence type="ECO:0000313" key="2">
    <source>
        <dbReference type="Proteomes" id="UP000000600"/>
    </source>
</evidence>
<evidence type="ECO:0008006" key="3">
    <source>
        <dbReference type="Google" id="ProtNLM"/>
    </source>
</evidence>
<dbReference type="Proteomes" id="UP000000600">
    <property type="component" value="Unassembled WGS sequence"/>
</dbReference>
<gene>
    <name evidence="1" type="ORF">GSPATT00025410001</name>
</gene>
<protein>
    <recommendedName>
        <fullName evidence="3">CS domain-containing protein</fullName>
    </recommendedName>
</protein>
<sequence length="108" mass="13027">MINYNKEKAKQTNVQALAPLNYHKPQVDSFYCPTVYRYDNQTKDKISVKYQDDQWIHLVIPKNNVNIFYQNHDNSIILKENFKNSDTDIKEKYQEIWCQVKSINDFYV</sequence>
<proteinExistence type="predicted"/>
<dbReference type="KEGG" id="ptm:GSPATT00025410001"/>
<dbReference type="AlphaFoldDB" id="A0EBK9"/>
<dbReference type="HOGENOM" id="CLU_2202153_0_0_1"/>
<accession>A0EBK9</accession>